<evidence type="ECO:0000313" key="2">
    <source>
        <dbReference type="Proteomes" id="UP000016860"/>
    </source>
</evidence>
<dbReference type="PATRIC" id="fig|1330534.3.peg.574"/>
<dbReference type="OrthoDB" id="2988649at2"/>
<gene>
    <name evidence="1" type="ORF">L323_02880</name>
</gene>
<reference evidence="1 2" key="1">
    <citation type="journal article" date="2013" name="Genome Announc.">
        <title>Draft Genome Sequence of the Cellulolytic Bacterium Clostridium papyrosolvens C7 (ATCC 700395).</title>
        <authorList>
            <person name="Zepeda V."/>
            <person name="Dassa B."/>
            <person name="Borovok I."/>
            <person name="Lamed R."/>
            <person name="Bayer E.A."/>
            <person name="Cate J.H."/>
        </authorList>
    </citation>
    <scope>NUCLEOTIDE SEQUENCE [LARGE SCALE GENOMIC DNA]</scope>
    <source>
        <strain evidence="1 2">C7</strain>
    </source>
</reference>
<sequence length="131" mass="15030">MKDILVDDFQYTAQELLVRNRSILDLITKYQDSNSRVNRAVIKSVTQCGCLTINAHKQDIPADASFDEMKNSVNGHIEGTLCDNCRDAIERDIGRNLFYLASICNSLDLNLYDIILKENDRIRMLGKYNLR</sequence>
<accession>U4R528</accession>
<evidence type="ECO:0000313" key="1">
    <source>
        <dbReference type="EMBL" id="EPR13691.1"/>
    </source>
</evidence>
<dbReference type="Proteomes" id="UP000016860">
    <property type="component" value="Unassembled WGS sequence"/>
</dbReference>
<dbReference type="AlphaFoldDB" id="U4R528"/>
<dbReference type="EMBL" id="ATAY01000015">
    <property type="protein sequence ID" value="EPR13691.1"/>
    <property type="molecule type" value="Genomic_DNA"/>
</dbReference>
<proteinExistence type="predicted"/>
<comment type="caution">
    <text evidence="1">The sequence shown here is derived from an EMBL/GenBank/DDBJ whole genome shotgun (WGS) entry which is preliminary data.</text>
</comment>
<organism evidence="1 2">
    <name type="scientific">Ruminiclostridium papyrosolvens C7</name>
    <dbReference type="NCBI Taxonomy" id="1330534"/>
    <lineage>
        <taxon>Bacteria</taxon>
        <taxon>Bacillati</taxon>
        <taxon>Bacillota</taxon>
        <taxon>Clostridia</taxon>
        <taxon>Eubacteriales</taxon>
        <taxon>Oscillospiraceae</taxon>
        <taxon>Ruminiclostridium</taxon>
    </lineage>
</organism>
<name>U4R528_9FIRM</name>
<protein>
    <recommendedName>
        <fullName evidence="3">DUF1573 domain-containing protein</fullName>
    </recommendedName>
</protein>
<dbReference type="RefSeq" id="WP_020814208.1">
    <property type="nucleotide sequence ID" value="NZ_ATAY01000015.1"/>
</dbReference>
<evidence type="ECO:0008006" key="3">
    <source>
        <dbReference type="Google" id="ProtNLM"/>
    </source>
</evidence>
<dbReference type="STRING" id="1330534.L323_02880"/>